<keyword evidence="2" id="KW-0732">Signal</keyword>
<evidence type="ECO:0000313" key="3">
    <source>
        <dbReference type="EMBL" id="TBU79802.1"/>
    </source>
</evidence>
<dbReference type="AlphaFoldDB" id="A0A4Q9QL95"/>
<organism evidence="3 4">
    <name type="scientific">Phytopseudomonas daroniae</name>
    <dbReference type="NCBI Taxonomy" id="2487519"/>
    <lineage>
        <taxon>Bacteria</taxon>
        <taxon>Pseudomonadati</taxon>
        <taxon>Pseudomonadota</taxon>
        <taxon>Gammaproteobacteria</taxon>
        <taxon>Pseudomonadales</taxon>
        <taxon>Pseudomonadaceae</taxon>
        <taxon>Phytopseudomonas</taxon>
    </lineage>
</organism>
<dbReference type="Proteomes" id="UP000292302">
    <property type="component" value="Unassembled WGS sequence"/>
</dbReference>
<evidence type="ECO:0000256" key="1">
    <source>
        <dbReference type="SAM" id="MobiDB-lite"/>
    </source>
</evidence>
<dbReference type="OrthoDB" id="7022045at2"/>
<dbReference type="RefSeq" id="WP_131180254.1">
    <property type="nucleotide sequence ID" value="NZ_QJUI01000009.1"/>
</dbReference>
<dbReference type="EMBL" id="QJUI01000009">
    <property type="protein sequence ID" value="TBU79802.1"/>
    <property type="molecule type" value="Genomic_DNA"/>
</dbReference>
<feature type="region of interest" description="Disordered" evidence="1">
    <location>
        <begin position="85"/>
        <end position="106"/>
    </location>
</feature>
<evidence type="ECO:0000256" key="2">
    <source>
        <dbReference type="SAM" id="SignalP"/>
    </source>
</evidence>
<reference evidence="3 4" key="1">
    <citation type="submission" date="2018-06" db="EMBL/GenBank/DDBJ databases">
        <title>Three novel Pseudomonas species isolated from symptomatic oak.</title>
        <authorList>
            <person name="Bueno-Gonzalez V."/>
            <person name="Brady C."/>
        </authorList>
    </citation>
    <scope>NUCLEOTIDE SEQUENCE [LARGE SCALE GENOMIC DNA]</scope>
    <source>
        <strain evidence="3 4">P9A</strain>
    </source>
</reference>
<accession>A0A4Q9QL95</accession>
<keyword evidence="4" id="KW-1185">Reference proteome</keyword>
<gene>
    <name evidence="3" type="ORF">DNK06_12020</name>
</gene>
<comment type="caution">
    <text evidence="3">The sequence shown here is derived from an EMBL/GenBank/DDBJ whole genome shotgun (WGS) entry which is preliminary data.</text>
</comment>
<proteinExistence type="predicted"/>
<feature type="chain" id="PRO_5020792562" evidence="2">
    <location>
        <begin position="25"/>
        <end position="106"/>
    </location>
</feature>
<evidence type="ECO:0000313" key="4">
    <source>
        <dbReference type="Proteomes" id="UP000292302"/>
    </source>
</evidence>
<feature type="signal peptide" evidence="2">
    <location>
        <begin position="1"/>
        <end position="24"/>
    </location>
</feature>
<sequence length="106" mass="11154">MKSVKSFLTAIVFSLAGVAVHANAASENHRGDSRICFQLTPLAGKGALPGLAENGFSRTPLGKQLERLAEDGFSRTPQAKQLFAEDGFSRTPLGQGVEGKTSAHQA</sequence>
<protein>
    <submittedName>
        <fullName evidence="3">Uncharacterized protein</fullName>
    </submittedName>
</protein>
<name>A0A4Q9QL95_9GAMM</name>